<dbReference type="EMBL" id="ML736157">
    <property type="protein sequence ID" value="KAE8383128.1"/>
    <property type="molecule type" value="Genomic_DNA"/>
</dbReference>
<dbReference type="Proteomes" id="UP000326198">
    <property type="component" value="Unassembled WGS sequence"/>
</dbReference>
<reference evidence="1 2" key="1">
    <citation type="submission" date="2019-04" db="EMBL/GenBank/DDBJ databases">
        <title>Friends and foes A comparative genomics studyof 23 Aspergillus species from section Flavi.</title>
        <authorList>
            <consortium name="DOE Joint Genome Institute"/>
            <person name="Kjaerbolling I."/>
            <person name="Vesth T."/>
            <person name="Frisvad J.C."/>
            <person name="Nybo J.L."/>
            <person name="Theobald S."/>
            <person name="Kildgaard S."/>
            <person name="Isbrandt T."/>
            <person name="Kuo A."/>
            <person name="Sato A."/>
            <person name="Lyhne E.K."/>
            <person name="Kogle M.E."/>
            <person name="Wiebenga A."/>
            <person name="Kun R.S."/>
            <person name="Lubbers R.J."/>
            <person name="Makela M.R."/>
            <person name="Barry K."/>
            <person name="Chovatia M."/>
            <person name="Clum A."/>
            <person name="Daum C."/>
            <person name="Haridas S."/>
            <person name="He G."/>
            <person name="LaButti K."/>
            <person name="Lipzen A."/>
            <person name="Mondo S."/>
            <person name="Riley R."/>
            <person name="Salamov A."/>
            <person name="Simmons B.A."/>
            <person name="Magnuson J.K."/>
            <person name="Henrissat B."/>
            <person name="Mortensen U.H."/>
            <person name="Larsen T.O."/>
            <person name="Devries R.P."/>
            <person name="Grigoriev I.V."/>
            <person name="Machida M."/>
            <person name="Baker S.E."/>
            <person name="Andersen M.R."/>
        </authorList>
    </citation>
    <scope>NUCLEOTIDE SEQUENCE [LARGE SCALE GENOMIC DNA]</scope>
    <source>
        <strain evidence="1 2">IBT 29228</strain>
    </source>
</reference>
<sequence length="91" mass="10217">MALGCNGTIYVTERSPARFRLGGEGPLFFPPKFSILIYYPLGLDTIYGVLVPRYWGIQPNCYLWSLSPSSCHSHRWLTSPKPSPMLPQEAA</sequence>
<protein>
    <submittedName>
        <fullName evidence="1">Uncharacterized protein</fullName>
    </submittedName>
</protein>
<accession>A0A5N7BNB4</accession>
<evidence type="ECO:0000313" key="2">
    <source>
        <dbReference type="Proteomes" id="UP000326198"/>
    </source>
</evidence>
<name>A0A5N7BNB4_9EURO</name>
<gene>
    <name evidence="1" type="ORF">BDV26DRAFT_252194</name>
</gene>
<dbReference type="AlphaFoldDB" id="A0A5N7BNB4"/>
<evidence type="ECO:0000313" key="1">
    <source>
        <dbReference type="EMBL" id="KAE8383128.1"/>
    </source>
</evidence>
<keyword evidence="2" id="KW-1185">Reference proteome</keyword>
<organism evidence="1 2">
    <name type="scientific">Aspergillus bertholletiae</name>
    <dbReference type="NCBI Taxonomy" id="1226010"/>
    <lineage>
        <taxon>Eukaryota</taxon>
        <taxon>Fungi</taxon>
        <taxon>Dikarya</taxon>
        <taxon>Ascomycota</taxon>
        <taxon>Pezizomycotina</taxon>
        <taxon>Eurotiomycetes</taxon>
        <taxon>Eurotiomycetidae</taxon>
        <taxon>Eurotiales</taxon>
        <taxon>Aspergillaceae</taxon>
        <taxon>Aspergillus</taxon>
        <taxon>Aspergillus subgen. Circumdati</taxon>
    </lineage>
</organism>
<proteinExistence type="predicted"/>